<dbReference type="InterPro" id="IPR001647">
    <property type="entry name" value="HTH_TetR"/>
</dbReference>
<comment type="caution">
    <text evidence="4">The sequence shown here is derived from an EMBL/GenBank/DDBJ whole genome shotgun (WGS) entry which is preliminary data.</text>
</comment>
<keyword evidence="1 2" id="KW-0238">DNA-binding</keyword>
<dbReference type="RefSeq" id="WP_281042694.1">
    <property type="nucleotide sequence ID" value="NZ_JARYGZ010000001.1"/>
</dbReference>
<dbReference type="InterPro" id="IPR041583">
    <property type="entry name" value="TetR_C_31"/>
</dbReference>
<keyword evidence="5" id="KW-1185">Reference proteome</keyword>
<dbReference type="Proteomes" id="UP001160625">
    <property type="component" value="Unassembled WGS sequence"/>
</dbReference>
<reference evidence="4" key="1">
    <citation type="submission" date="2023-04" db="EMBL/GenBank/DDBJ databases">
        <title>Sphingomonas sp. MAHUQ-71 isolated from rice field.</title>
        <authorList>
            <person name="Huq M.A."/>
        </authorList>
    </citation>
    <scope>NUCLEOTIDE SEQUENCE</scope>
    <source>
        <strain evidence="4">MAHUQ-71</strain>
    </source>
</reference>
<sequence>MRIHVLETTITCLAERPYSDVSVSAIAAEAGVSRGGMQYHFPTRLALLQGAVEHLHARRLQQFQADIMARPADVDLIGHIVDTHWRHLHERDFRAYQELVLAARSEPELATLLTTRYGAFLRAWHEIARETFGWDHTDPSVARAGNIAHYLLEGMAYGRMGGQLSAADTTDLIDYVKDVMRIAHSEARQS</sequence>
<dbReference type="Gene3D" id="1.10.357.10">
    <property type="entry name" value="Tetracycline Repressor, domain 2"/>
    <property type="match status" value="1"/>
</dbReference>
<accession>A0ABT6MWZ5</accession>
<name>A0ABT6MWZ5_9SPHN</name>
<evidence type="ECO:0000259" key="3">
    <source>
        <dbReference type="PROSITE" id="PS50977"/>
    </source>
</evidence>
<dbReference type="InterPro" id="IPR009057">
    <property type="entry name" value="Homeodomain-like_sf"/>
</dbReference>
<proteinExistence type="predicted"/>
<evidence type="ECO:0000313" key="5">
    <source>
        <dbReference type="Proteomes" id="UP001160625"/>
    </source>
</evidence>
<dbReference type="Pfam" id="PF17940">
    <property type="entry name" value="TetR_C_31"/>
    <property type="match status" value="1"/>
</dbReference>
<evidence type="ECO:0000256" key="2">
    <source>
        <dbReference type="PROSITE-ProRule" id="PRU00335"/>
    </source>
</evidence>
<dbReference type="Pfam" id="PF00440">
    <property type="entry name" value="TetR_N"/>
    <property type="match status" value="1"/>
</dbReference>
<feature type="DNA-binding region" description="H-T-H motif" evidence="2">
    <location>
        <begin position="22"/>
        <end position="41"/>
    </location>
</feature>
<dbReference type="PROSITE" id="PS50977">
    <property type="entry name" value="HTH_TETR_2"/>
    <property type="match status" value="1"/>
</dbReference>
<evidence type="ECO:0000313" key="4">
    <source>
        <dbReference type="EMBL" id="MDH7637337.1"/>
    </source>
</evidence>
<dbReference type="EMBL" id="JARYGZ010000001">
    <property type="protein sequence ID" value="MDH7637337.1"/>
    <property type="molecule type" value="Genomic_DNA"/>
</dbReference>
<protein>
    <submittedName>
        <fullName evidence="4">TetR/AcrR family transcriptional regulator</fullName>
    </submittedName>
</protein>
<dbReference type="SUPFAM" id="SSF46689">
    <property type="entry name" value="Homeodomain-like"/>
    <property type="match status" value="1"/>
</dbReference>
<organism evidence="4 5">
    <name type="scientific">Sphingomonas oryzagri</name>
    <dbReference type="NCBI Taxonomy" id="3042314"/>
    <lineage>
        <taxon>Bacteria</taxon>
        <taxon>Pseudomonadati</taxon>
        <taxon>Pseudomonadota</taxon>
        <taxon>Alphaproteobacteria</taxon>
        <taxon>Sphingomonadales</taxon>
        <taxon>Sphingomonadaceae</taxon>
        <taxon>Sphingomonas</taxon>
    </lineage>
</organism>
<feature type="domain" description="HTH tetR-type" evidence="3">
    <location>
        <begin position="1"/>
        <end position="59"/>
    </location>
</feature>
<gene>
    <name evidence="4" type="ORF">QGN17_01215</name>
</gene>
<evidence type="ECO:0000256" key="1">
    <source>
        <dbReference type="ARBA" id="ARBA00023125"/>
    </source>
</evidence>